<feature type="topological domain" description="Cytoplasmic" evidence="14">
    <location>
        <begin position="166"/>
        <end position="173"/>
    </location>
</feature>
<dbReference type="NCBIfam" id="NF002485">
    <property type="entry name" value="PRK01749.1"/>
    <property type="match status" value="1"/>
</dbReference>
<reference evidence="17" key="1">
    <citation type="submission" date="2017-04" db="EMBL/GenBank/DDBJ databases">
        <authorList>
            <person name="Varghese N."/>
            <person name="Submissions S."/>
        </authorList>
    </citation>
    <scope>NUCLEOTIDE SEQUENCE [LARGE SCALE GENOMIC DNA]</scope>
</reference>
<gene>
    <name evidence="14" type="primary">dsbB</name>
    <name evidence="16" type="ORF">SAMN06297229_1687</name>
</gene>
<evidence type="ECO:0000256" key="11">
    <source>
        <dbReference type="ARBA" id="ARBA00023157"/>
    </source>
</evidence>
<evidence type="ECO:0000256" key="12">
    <source>
        <dbReference type="ARBA" id="ARBA00023186"/>
    </source>
</evidence>
<keyword evidence="6 14" id="KW-0812">Transmembrane</keyword>
<feature type="disulfide bond" description="Redox-active" evidence="14">
    <location>
        <begin position="41"/>
        <end position="44"/>
    </location>
</feature>
<comment type="caution">
    <text evidence="14">Lacks conserved residue(s) required for the propagation of feature annotation.</text>
</comment>
<evidence type="ECO:0000256" key="5">
    <source>
        <dbReference type="ARBA" id="ARBA00022519"/>
    </source>
</evidence>
<dbReference type="GO" id="GO:0015035">
    <property type="term" value="F:protein-disulfide reductase activity"/>
    <property type="evidence" value="ECO:0007669"/>
    <property type="project" value="UniProtKB-UniRule"/>
</dbReference>
<keyword evidence="4 14" id="KW-1003">Cell membrane</keyword>
<dbReference type="SUPFAM" id="SSF158442">
    <property type="entry name" value="DsbB-like"/>
    <property type="match status" value="1"/>
</dbReference>
<evidence type="ECO:0000256" key="13">
    <source>
        <dbReference type="ARBA" id="ARBA00023284"/>
    </source>
</evidence>
<keyword evidence="10 14" id="KW-0472">Membrane</keyword>
<keyword evidence="5" id="KW-0997">Cell inner membrane</keyword>
<proteinExistence type="inferred from homology"/>
<feature type="topological domain" description="Periplasmic" evidence="14">
    <location>
        <begin position="32"/>
        <end position="49"/>
    </location>
</feature>
<dbReference type="GO" id="GO:0009055">
    <property type="term" value="F:electron transfer activity"/>
    <property type="evidence" value="ECO:0007669"/>
    <property type="project" value="UniProtKB-UniRule"/>
</dbReference>
<name>A0A1Y6F2J8_9GAMM</name>
<dbReference type="InterPro" id="IPR050183">
    <property type="entry name" value="DsbB"/>
</dbReference>
<evidence type="ECO:0000256" key="14">
    <source>
        <dbReference type="HAMAP-Rule" id="MF_00286"/>
    </source>
</evidence>
<dbReference type="AlphaFoldDB" id="A0A1Y6F2J8"/>
<dbReference type="EMBL" id="FXWH01000001">
    <property type="protein sequence ID" value="SMQ68696.1"/>
    <property type="molecule type" value="Genomic_DNA"/>
</dbReference>
<keyword evidence="3 14" id="KW-0813">Transport</keyword>
<evidence type="ECO:0000313" key="16">
    <source>
        <dbReference type="EMBL" id="SMQ68696.1"/>
    </source>
</evidence>
<keyword evidence="9 14" id="KW-0560">Oxidoreductase</keyword>
<feature type="transmembrane region" description="Helical" evidence="15">
    <location>
        <begin position="12"/>
        <end position="33"/>
    </location>
</feature>
<dbReference type="InterPro" id="IPR022920">
    <property type="entry name" value="Disulphide_bond_form_DsbB"/>
</dbReference>
<dbReference type="Proteomes" id="UP000194450">
    <property type="component" value="Unassembled WGS sequence"/>
</dbReference>
<comment type="similarity">
    <text evidence="2 14">Belongs to the DsbB family.</text>
</comment>
<evidence type="ECO:0000256" key="15">
    <source>
        <dbReference type="SAM" id="Phobius"/>
    </source>
</evidence>
<comment type="subcellular location">
    <subcellularLocation>
        <location evidence="1">Cell inner membrane</location>
        <topology evidence="1">Multi-pass membrane protein</topology>
    </subcellularLocation>
    <subcellularLocation>
        <location evidence="14">Cell membrane</location>
        <topology evidence="14">Multi-pass membrane protein</topology>
    </subcellularLocation>
</comment>
<organism evidence="16 17">
    <name type="scientific">Pseudidiomarina planktonica</name>
    <dbReference type="NCBI Taxonomy" id="1323738"/>
    <lineage>
        <taxon>Bacteria</taxon>
        <taxon>Pseudomonadati</taxon>
        <taxon>Pseudomonadota</taxon>
        <taxon>Gammaproteobacteria</taxon>
        <taxon>Alteromonadales</taxon>
        <taxon>Idiomarinaceae</taxon>
        <taxon>Pseudidiomarina</taxon>
    </lineage>
</organism>
<feature type="disulfide bond" description="Redox-active" evidence="14">
    <location>
        <begin position="106"/>
        <end position="132"/>
    </location>
</feature>
<evidence type="ECO:0000256" key="4">
    <source>
        <dbReference type="ARBA" id="ARBA00022475"/>
    </source>
</evidence>
<feature type="transmembrane region" description="Helical" evidence="15">
    <location>
        <begin position="72"/>
        <end position="89"/>
    </location>
</feature>
<keyword evidence="17" id="KW-1185">Reference proteome</keyword>
<evidence type="ECO:0000256" key="3">
    <source>
        <dbReference type="ARBA" id="ARBA00022448"/>
    </source>
</evidence>
<keyword evidence="11 14" id="KW-1015">Disulfide bond</keyword>
<comment type="function">
    <text evidence="14">Required for disulfide bond formation in some periplasmic proteins. Acts by oxidizing the DsbA protein.</text>
</comment>
<dbReference type="GO" id="GO:0006457">
    <property type="term" value="P:protein folding"/>
    <property type="evidence" value="ECO:0007669"/>
    <property type="project" value="InterPro"/>
</dbReference>
<keyword evidence="12 14" id="KW-0143">Chaperone</keyword>
<dbReference type="HAMAP" id="MF_00286">
    <property type="entry name" value="DsbB"/>
    <property type="match status" value="1"/>
</dbReference>
<dbReference type="GO" id="GO:0005886">
    <property type="term" value="C:plasma membrane"/>
    <property type="evidence" value="ECO:0007669"/>
    <property type="project" value="UniProtKB-SubCell"/>
</dbReference>
<dbReference type="PANTHER" id="PTHR36570:SF2">
    <property type="entry name" value="DISULFIDE BOND FORMATION PROTEIN B"/>
    <property type="match status" value="1"/>
</dbReference>
<keyword evidence="7 14" id="KW-0249">Electron transport</keyword>
<evidence type="ECO:0000313" key="17">
    <source>
        <dbReference type="Proteomes" id="UP000194450"/>
    </source>
</evidence>
<protein>
    <recommendedName>
        <fullName evidence="14">Disulfide bond formation protein B</fullName>
    </recommendedName>
    <alternativeName>
        <fullName evidence="14">Disulfide oxidoreductase</fullName>
    </alternativeName>
</protein>
<feature type="transmembrane region" description="Helical" evidence="15">
    <location>
        <begin position="146"/>
        <end position="168"/>
    </location>
</feature>
<dbReference type="Gene3D" id="1.20.1550.10">
    <property type="entry name" value="DsbB-like"/>
    <property type="match status" value="1"/>
</dbReference>
<evidence type="ECO:0000256" key="6">
    <source>
        <dbReference type="ARBA" id="ARBA00022692"/>
    </source>
</evidence>
<dbReference type="OrthoDB" id="3711263at2"/>
<evidence type="ECO:0000256" key="7">
    <source>
        <dbReference type="ARBA" id="ARBA00022982"/>
    </source>
</evidence>
<feature type="topological domain" description="Cytoplasmic" evidence="14">
    <location>
        <begin position="1"/>
        <end position="14"/>
    </location>
</feature>
<evidence type="ECO:0000256" key="9">
    <source>
        <dbReference type="ARBA" id="ARBA00023002"/>
    </source>
</evidence>
<evidence type="ECO:0000256" key="8">
    <source>
        <dbReference type="ARBA" id="ARBA00022989"/>
    </source>
</evidence>
<dbReference type="InterPro" id="IPR003752">
    <property type="entry name" value="DiS_bond_form_DsbB/BdbC"/>
</dbReference>
<evidence type="ECO:0000256" key="2">
    <source>
        <dbReference type="ARBA" id="ARBA00008823"/>
    </source>
</evidence>
<feature type="transmembrane region" description="Helical" evidence="15">
    <location>
        <begin position="45"/>
        <end position="65"/>
    </location>
</feature>
<evidence type="ECO:0000256" key="1">
    <source>
        <dbReference type="ARBA" id="ARBA00004429"/>
    </source>
</evidence>
<dbReference type="InterPro" id="IPR023380">
    <property type="entry name" value="DsbB-like_sf"/>
</dbReference>
<keyword evidence="13 14" id="KW-0676">Redox-active center</keyword>
<keyword evidence="8 14" id="KW-1133">Transmembrane helix</keyword>
<sequence>MIHKLGKLVERSGAWWLLFASALIFIIVALYFQFAMGLEPCVKCIYQRVAMFGIALTALLPALLPRYAITRFAGLVGWLVASVWGYLIAAEHAAMQTSANSFFAVCETFPNFPNWAPLHQWLPNLFAAPGLCGDIDWQFLGLSMPMWLQIIFAAYALIAAVLILVRVLKFHRF</sequence>
<dbReference type="Pfam" id="PF02600">
    <property type="entry name" value="DsbB"/>
    <property type="match status" value="1"/>
</dbReference>
<evidence type="ECO:0000256" key="10">
    <source>
        <dbReference type="ARBA" id="ARBA00023136"/>
    </source>
</evidence>
<dbReference type="PANTHER" id="PTHR36570">
    <property type="entry name" value="DISULFIDE BOND FORMATION PROTEIN B"/>
    <property type="match status" value="1"/>
</dbReference>
<accession>A0A1Y6F2J8</accession>